<organism evidence="4 5">
    <name type="scientific">Novosphingobium resinovorum</name>
    <dbReference type="NCBI Taxonomy" id="158500"/>
    <lineage>
        <taxon>Bacteria</taxon>
        <taxon>Pseudomonadati</taxon>
        <taxon>Pseudomonadota</taxon>
        <taxon>Alphaproteobacteria</taxon>
        <taxon>Sphingomonadales</taxon>
        <taxon>Sphingomonadaceae</taxon>
        <taxon>Novosphingobium</taxon>
    </lineage>
</organism>
<dbReference type="GO" id="GO:0015031">
    <property type="term" value="P:protein transport"/>
    <property type="evidence" value="ECO:0007669"/>
    <property type="project" value="UniProtKB-KW"/>
</dbReference>
<evidence type="ECO:0000256" key="2">
    <source>
        <dbReference type="ARBA" id="ARBA00022927"/>
    </source>
</evidence>
<dbReference type="PANTHER" id="PTHR34982">
    <property type="entry name" value="YOP PROTEINS TRANSLOCATION PROTEIN L"/>
    <property type="match status" value="1"/>
</dbReference>
<name>A0A031JQW9_9SPHN</name>
<protein>
    <submittedName>
        <fullName evidence="4">FlbE protein</fullName>
    </submittedName>
</protein>
<dbReference type="AlphaFoldDB" id="A0A031JQW9"/>
<dbReference type="GO" id="GO:0005829">
    <property type="term" value="C:cytosol"/>
    <property type="evidence" value="ECO:0007669"/>
    <property type="project" value="TreeGrafter"/>
</dbReference>
<dbReference type="PANTHER" id="PTHR34982:SF1">
    <property type="entry name" value="FLAGELLAR ASSEMBLY PROTEIN FLIH"/>
    <property type="match status" value="1"/>
</dbReference>
<dbReference type="eggNOG" id="COG1317">
    <property type="taxonomic scope" value="Bacteria"/>
</dbReference>
<keyword evidence="2" id="KW-0653">Protein transport</keyword>
<feature type="coiled-coil region" evidence="3">
    <location>
        <begin position="49"/>
        <end position="76"/>
    </location>
</feature>
<evidence type="ECO:0000313" key="4">
    <source>
        <dbReference type="EMBL" id="EZP80181.1"/>
    </source>
</evidence>
<accession>A0A031JQW9</accession>
<dbReference type="PATRIC" id="fig|158500.4.peg.3669"/>
<dbReference type="Proteomes" id="UP000024329">
    <property type="component" value="Unassembled WGS sequence"/>
</dbReference>
<evidence type="ECO:0000256" key="1">
    <source>
        <dbReference type="ARBA" id="ARBA00022448"/>
    </source>
</evidence>
<proteinExistence type="predicted"/>
<evidence type="ECO:0000256" key="3">
    <source>
        <dbReference type="SAM" id="Coils"/>
    </source>
</evidence>
<dbReference type="InterPro" id="IPR051472">
    <property type="entry name" value="T3SS_Stator/FliH"/>
</dbReference>
<evidence type="ECO:0000313" key="5">
    <source>
        <dbReference type="Proteomes" id="UP000024329"/>
    </source>
</evidence>
<dbReference type="EMBL" id="JFYZ01000018">
    <property type="protein sequence ID" value="EZP80181.1"/>
    <property type="molecule type" value="Genomic_DNA"/>
</dbReference>
<dbReference type="STRING" id="158500.BES08_12130"/>
<reference evidence="4 5" key="1">
    <citation type="submission" date="2014-03" db="EMBL/GenBank/DDBJ databases">
        <title>Whole genome sequence of Novosphingobium resinovorum KF1.</title>
        <authorList>
            <person name="Gan H.M."/>
            <person name="Gan H.Y."/>
            <person name="Chew T.H."/>
            <person name="Savka M.A."/>
        </authorList>
    </citation>
    <scope>NUCLEOTIDE SEQUENCE [LARGE SCALE GENOMIC DNA]</scope>
    <source>
        <strain evidence="4 5">KF1</strain>
    </source>
</reference>
<dbReference type="RefSeq" id="WP_036527426.1">
    <property type="nucleotide sequence ID" value="NZ_BSFC01000019.1"/>
</dbReference>
<comment type="caution">
    <text evidence="4">The sequence shown here is derived from an EMBL/GenBank/DDBJ whole genome shotgun (WGS) entry which is preliminary data.</text>
</comment>
<gene>
    <name evidence="4" type="ORF">BV97_03595</name>
</gene>
<sequence>MATNPKAPADGAGTIQPFGFDRVFFHPVDTPFVPVPGEPEPASAAETLPESLRDRIEDLESRIERMQAEHRAELARARADGFEAGAAQARSERGEALLAATDALHAALDGIEGQVEAVARRMIGEAGAVALHAAEMLAGHAIETSPARAVDEALARALEQVAQGTALVVRVNPEMRDEVDVLVEAREAKCGRPLAITVIDDEAVPQGDARIEWTSGGLNVDAEARRAAVMAELAGVLL</sequence>
<keyword evidence="1" id="KW-0813">Transport</keyword>
<keyword evidence="3" id="KW-0175">Coiled coil</keyword>